<dbReference type="EMBL" id="CP002049">
    <property type="protein sequence ID" value="ADI15193.1"/>
    <property type="molecule type" value="Genomic_DNA"/>
</dbReference>
<dbReference type="eggNOG" id="COG3280">
    <property type="taxonomic scope" value="Bacteria"/>
</dbReference>
<dbReference type="InterPro" id="IPR013797">
    <property type="entry name" value="Maltooligo_trehalose_synth_4"/>
</dbReference>
<organism evidence="2 3">
    <name type="scientific">Truepera radiovictrix (strain DSM 17093 / CIP 108686 / LMG 22925 / RQ-24)</name>
    <dbReference type="NCBI Taxonomy" id="649638"/>
    <lineage>
        <taxon>Bacteria</taxon>
        <taxon>Thermotogati</taxon>
        <taxon>Deinococcota</taxon>
        <taxon>Deinococci</taxon>
        <taxon>Trueperales</taxon>
        <taxon>Trueperaceae</taxon>
        <taxon>Truepera</taxon>
    </lineage>
</organism>
<dbReference type="STRING" id="649638.Trad_2079"/>
<dbReference type="SMART" id="SM00642">
    <property type="entry name" value="Aamy"/>
    <property type="match status" value="1"/>
</dbReference>
<reference evidence="2 3" key="2">
    <citation type="journal article" date="2011" name="Stand. Genomic Sci.">
        <title>Complete genome sequence of Truepera radiovictrix type strain (RQ-24).</title>
        <authorList>
            <person name="Ivanova N."/>
            <person name="Rohde C."/>
            <person name="Munk C."/>
            <person name="Nolan M."/>
            <person name="Lucas S."/>
            <person name="Del Rio T.G."/>
            <person name="Tice H."/>
            <person name="Deshpande S."/>
            <person name="Cheng J.F."/>
            <person name="Tapia R."/>
            <person name="Han C."/>
            <person name="Goodwin L."/>
            <person name="Pitluck S."/>
            <person name="Liolios K."/>
            <person name="Mavromatis K."/>
            <person name="Mikhailova N."/>
            <person name="Pati A."/>
            <person name="Chen A."/>
            <person name="Palaniappan K."/>
            <person name="Land M."/>
            <person name="Hauser L."/>
            <person name="Chang Y.J."/>
            <person name="Jeffries C.D."/>
            <person name="Brambilla E."/>
            <person name="Rohde M."/>
            <person name="Goker M."/>
            <person name="Tindall B.J."/>
            <person name="Woyke T."/>
            <person name="Bristow J."/>
            <person name="Eisen J.A."/>
            <person name="Markowitz V."/>
            <person name="Hugenholtz P."/>
            <person name="Kyrpides N.C."/>
            <person name="Klenk H.P."/>
            <person name="Lapidus A."/>
        </authorList>
    </citation>
    <scope>NUCLEOTIDE SEQUENCE [LARGE SCALE GENOMIC DNA]</scope>
    <source>
        <strain evidence="3">DSM 17093 / CIP 108686 / LMG 22925 / RQ-24</strain>
    </source>
</reference>
<dbReference type="HOGENOM" id="CLU_005045_1_0_0"/>
<dbReference type="Gene3D" id="1.10.150.200">
    <property type="entry name" value="Maltooligosyl trehalose synthase, domain 3"/>
    <property type="match status" value="1"/>
</dbReference>
<dbReference type="PANTHER" id="PTHR10357">
    <property type="entry name" value="ALPHA-AMYLASE FAMILY MEMBER"/>
    <property type="match status" value="1"/>
</dbReference>
<dbReference type="CDD" id="cd11336">
    <property type="entry name" value="AmyAc_MTSase"/>
    <property type="match status" value="1"/>
</dbReference>
<gene>
    <name evidence="2" type="ordered locus">Trad_2079</name>
</gene>
<sequence>MNASYRLQLTPEFTFEDVRRLLPYFQKLGVSHLYLSPITEARLGSTHGYDVIDHNRVREAFGGREGLEQLMQEALAHGLRLILDFVPNHAGVGPRNVLWHDVLAYGPHAPHAGLFDIDWNPLKPELKNKVLLPFLGAPYGQVIDEGGFGLAYAGGRFYLTYFDNRFALSPATYPVILEKLLPLFERTDAYFDLKDLLEAYEALEPHEVEKAEGLRVRLTALAERLELQLPTLTPQEMHALLERQFFRLAHWQTAGFEINYRRFFDINELVALHMENPEVFWASHKLLGELATSDALEGVRIDHIDGLFDPQGYLEGLKALGVKKAWVEKILASGEVLPEGWITAGTSGYEFMNDVVGVLTYPGGEEPLLRSYRRFMGTVKPYADEVHDAKRLVMDTSLAGELARLANELDRLSEADYRTRDFTLPSLQEALAEVIAAFPRYRTYLPHDPEEAAKIITEAVEAAKRRNPATELSVYDFIRRCLLEPGPEALEEARKAFVGRFQQYTAPVTAKGIEDTTFYRYVPYIARNEVGGEPEHFTTPLHAFHAHARFRAFRYPENLLATATHDHKRGEDTRMRLVALSELSERWEETVTRVHERAQALRRARSTAPFTSSAPGSDLYLLYQTLVALWPQGADERERETLTERLLGYMEKAMREAKLRTSWLNQNTEYEEEMRTLVRELVSDPEAAAIIEPLAAEVARLGFHNTLAQTILKLTTPGVPDFYQGTELLDLSLVDPDNRRPVDYEVRSAMIDALQANLAAPDADTLRGWMAAQDPRAKLFLSAFLLRVRAQHPELFSGSYRELEVAGEGAEHLIAYAREGGGKALVVLVTRFPGHAAARDLSGVSVTLPEELAERDWLELLSSERLEGGVLTLGDLPLPFGVLLSQ</sequence>
<keyword evidence="3" id="KW-1185">Reference proteome</keyword>
<evidence type="ECO:0000313" key="3">
    <source>
        <dbReference type="Proteomes" id="UP000000379"/>
    </source>
</evidence>
<evidence type="ECO:0000259" key="1">
    <source>
        <dbReference type="SMART" id="SM00642"/>
    </source>
</evidence>
<dbReference type="InterPro" id="IPR017853">
    <property type="entry name" value="GH"/>
</dbReference>
<dbReference type="InterPro" id="IPR006047">
    <property type="entry name" value="GH13_cat_dom"/>
</dbReference>
<dbReference type="Gene3D" id="3.30.1590.10">
    <property type="entry name" value="Maltooligosyl trehalose synthase, domain 2"/>
    <property type="match status" value="1"/>
</dbReference>
<dbReference type="KEGG" id="tra:Trad_2079"/>
<dbReference type="GO" id="GO:0047470">
    <property type="term" value="F:(1,4)-alpha-D-glucan 1-alpha-D-glucosylmutase activity"/>
    <property type="evidence" value="ECO:0007669"/>
    <property type="project" value="TreeGrafter"/>
</dbReference>
<dbReference type="Gene3D" id="3.20.20.80">
    <property type="entry name" value="Glycosidases"/>
    <property type="match status" value="1"/>
</dbReference>
<dbReference type="InterPro" id="IPR012767">
    <property type="entry name" value="Trehalose_TreY"/>
</dbReference>
<dbReference type="GO" id="GO:0030980">
    <property type="term" value="P:alpha-glucan catabolic process"/>
    <property type="evidence" value="ECO:0007669"/>
    <property type="project" value="TreeGrafter"/>
</dbReference>
<reference evidence="3" key="1">
    <citation type="submission" date="2010-05" db="EMBL/GenBank/DDBJ databases">
        <title>The complete genome of Truepera radiovictris DSM 17093.</title>
        <authorList>
            <consortium name="US DOE Joint Genome Institute (JGI-PGF)"/>
            <person name="Lucas S."/>
            <person name="Copeland A."/>
            <person name="Lapidus A."/>
            <person name="Glavina del Rio T."/>
            <person name="Dalin E."/>
            <person name="Tice H."/>
            <person name="Bruce D."/>
            <person name="Goodwin L."/>
            <person name="Pitluck S."/>
            <person name="Kyrpides N."/>
            <person name="Mavromatis K."/>
            <person name="Ovchinnikova G."/>
            <person name="Munk A.C."/>
            <person name="Detter J.C."/>
            <person name="Han C."/>
            <person name="Tapia R."/>
            <person name="Land M."/>
            <person name="Hauser L."/>
            <person name="Markowitz V."/>
            <person name="Cheng J.-F."/>
            <person name="Hugenholtz P."/>
            <person name="Woyke T."/>
            <person name="Wu D."/>
            <person name="Tindall B."/>
            <person name="Pomrenke H.G."/>
            <person name="Brambilla E."/>
            <person name="Klenk H.-P."/>
            <person name="Eisen J.A."/>
        </authorList>
    </citation>
    <scope>NUCLEOTIDE SEQUENCE [LARGE SCALE GENOMIC DNA]</scope>
    <source>
        <strain evidence="3">DSM 17093 / CIP 108686 / LMG 22925 / RQ-24</strain>
    </source>
</reference>
<accession>D7CRA5</accession>
<dbReference type="RefSeq" id="WP_013178557.1">
    <property type="nucleotide sequence ID" value="NC_014221.1"/>
</dbReference>
<proteinExistence type="predicted"/>
<dbReference type="CAZy" id="GH13">
    <property type="family name" value="Glycoside Hydrolase Family 13"/>
</dbReference>
<feature type="domain" description="Glycosyl hydrolase family 13 catalytic" evidence="1">
    <location>
        <begin position="8"/>
        <end position="470"/>
    </location>
</feature>
<dbReference type="PANTHER" id="PTHR10357:SF216">
    <property type="entry name" value="MALTOOLIGOSYL TREHALOSE SYNTHASE-RELATED"/>
    <property type="match status" value="1"/>
</dbReference>
<evidence type="ECO:0000313" key="2">
    <source>
        <dbReference type="EMBL" id="ADI15193.1"/>
    </source>
</evidence>
<dbReference type="OrthoDB" id="9805159at2"/>
<name>D7CRA5_TRURR</name>
<dbReference type="GO" id="GO:0005992">
    <property type="term" value="P:trehalose biosynthetic process"/>
    <property type="evidence" value="ECO:0007669"/>
    <property type="project" value="TreeGrafter"/>
</dbReference>
<dbReference type="Gene3D" id="1.10.10.470">
    <property type="entry name" value="Maltooligosyl trehalose synthase, domain 4"/>
    <property type="match status" value="1"/>
</dbReference>
<dbReference type="Proteomes" id="UP000000379">
    <property type="component" value="Chromosome"/>
</dbReference>
<dbReference type="AlphaFoldDB" id="D7CRA5"/>
<dbReference type="NCBIfam" id="TIGR02401">
    <property type="entry name" value="trehalose_TreY"/>
    <property type="match status" value="1"/>
</dbReference>
<dbReference type="SUPFAM" id="SSF51445">
    <property type="entry name" value="(Trans)glycosidases"/>
    <property type="match status" value="1"/>
</dbReference>
<protein>
    <submittedName>
        <fullName evidence="2">Malto-oligosyltrehalose synthase</fullName>
    </submittedName>
</protein>
<dbReference type="Pfam" id="PF00128">
    <property type="entry name" value="Alpha-amylase"/>
    <property type="match status" value="1"/>
</dbReference>